<dbReference type="InterPro" id="IPR050272">
    <property type="entry name" value="Isochorismatase-like_hydrls"/>
</dbReference>
<dbReference type="InterPro" id="IPR036380">
    <property type="entry name" value="Isochorismatase-like_sf"/>
</dbReference>
<dbReference type="EMBL" id="QMKK01000030">
    <property type="protein sequence ID" value="RAX41340.1"/>
    <property type="molecule type" value="Genomic_DNA"/>
</dbReference>
<dbReference type="CDD" id="cd00431">
    <property type="entry name" value="cysteine_hydrolases"/>
    <property type="match status" value="1"/>
</dbReference>
<accession>A0A329YKZ7</accession>
<dbReference type="PANTHER" id="PTHR43540">
    <property type="entry name" value="PEROXYUREIDOACRYLATE/UREIDOACRYLATE AMIDOHYDROLASE-RELATED"/>
    <property type="match status" value="1"/>
</dbReference>
<gene>
    <name evidence="3" type="ORF">DQ393_12370</name>
</gene>
<dbReference type="SUPFAM" id="SSF52499">
    <property type="entry name" value="Isochorismatase-like hydrolases"/>
    <property type="match status" value="1"/>
</dbReference>
<protein>
    <submittedName>
        <fullName evidence="3">Cysteine hydrolase</fullName>
    </submittedName>
</protein>
<dbReference type="GO" id="GO:0016787">
    <property type="term" value="F:hydrolase activity"/>
    <property type="evidence" value="ECO:0007669"/>
    <property type="project" value="UniProtKB-KW"/>
</dbReference>
<evidence type="ECO:0000313" key="4">
    <source>
        <dbReference type="Proteomes" id="UP000251205"/>
    </source>
</evidence>
<dbReference type="PANTHER" id="PTHR43540:SF6">
    <property type="entry name" value="ISOCHORISMATASE-LIKE DOMAIN-CONTAINING PROTEIN"/>
    <property type="match status" value="1"/>
</dbReference>
<evidence type="ECO:0000256" key="1">
    <source>
        <dbReference type="ARBA" id="ARBA00022801"/>
    </source>
</evidence>
<dbReference type="Gene3D" id="3.40.50.850">
    <property type="entry name" value="Isochorismatase-like"/>
    <property type="match status" value="1"/>
</dbReference>
<dbReference type="OrthoDB" id="9811489at2"/>
<name>A0A329YKZ7_RHITR</name>
<proteinExistence type="predicted"/>
<sequence>MEIETILDGFCHVVIDMQRLFAETTVWHAPAMQDILGNVVALCRRMSSETLYARFIVPASADEAPGCWKPYYERWSVLTGDHHDPALHELMEPLKAIAPATQVFDKPGYSIFSNETIHARLQSKGVRTLIFSGAETDVCVYSSVLHAIDLNYRVVIVTDAVGSSDNAAHRAVIEQLAPRMPEQILLLSTEAILSAMDSAAARGALTKG</sequence>
<dbReference type="RefSeq" id="WP_112342069.1">
    <property type="nucleotide sequence ID" value="NZ_QMKK01000030.1"/>
</dbReference>
<dbReference type="InterPro" id="IPR000868">
    <property type="entry name" value="Isochorismatase-like_dom"/>
</dbReference>
<reference evidence="3 4" key="1">
    <citation type="submission" date="2018-06" db="EMBL/GenBank/DDBJ databases">
        <title>Whole Genome Sequence of an efficient microsymbiont, Rhizobium tropici.</title>
        <authorList>
            <person name="Srinivasan R."/>
            <person name="Singh H.V."/>
            <person name="Srivastava R."/>
            <person name="Kumari B."/>
            <person name="Radhakrishna A."/>
        </authorList>
    </citation>
    <scope>NUCLEOTIDE SEQUENCE [LARGE SCALE GENOMIC DNA]</scope>
    <source>
        <strain evidence="3 4">IGFRI Rhizo-19</strain>
    </source>
</reference>
<comment type="caution">
    <text evidence="3">The sequence shown here is derived from an EMBL/GenBank/DDBJ whole genome shotgun (WGS) entry which is preliminary data.</text>
</comment>
<keyword evidence="1 3" id="KW-0378">Hydrolase</keyword>
<dbReference type="Proteomes" id="UP000251205">
    <property type="component" value="Unassembled WGS sequence"/>
</dbReference>
<organism evidence="3 4">
    <name type="scientific">Rhizobium tropici</name>
    <dbReference type="NCBI Taxonomy" id="398"/>
    <lineage>
        <taxon>Bacteria</taxon>
        <taxon>Pseudomonadati</taxon>
        <taxon>Pseudomonadota</taxon>
        <taxon>Alphaproteobacteria</taxon>
        <taxon>Hyphomicrobiales</taxon>
        <taxon>Rhizobiaceae</taxon>
        <taxon>Rhizobium/Agrobacterium group</taxon>
        <taxon>Rhizobium</taxon>
    </lineage>
</organism>
<dbReference type="Pfam" id="PF00857">
    <property type="entry name" value="Isochorismatase"/>
    <property type="match status" value="1"/>
</dbReference>
<evidence type="ECO:0000313" key="3">
    <source>
        <dbReference type="EMBL" id="RAX41340.1"/>
    </source>
</evidence>
<dbReference type="AlphaFoldDB" id="A0A329YKZ7"/>
<feature type="domain" description="Isochorismatase-like" evidence="2">
    <location>
        <begin position="11"/>
        <end position="180"/>
    </location>
</feature>
<evidence type="ECO:0000259" key="2">
    <source>
        <dbReference type="Pfam" id="PF00857"/>
    </source>
</evidence>